<dbReference type="AlphaFoldDB" id="A0A2V4B2C9"/>
<dbReference type="SUPFAM" id="SSF55103">
    <property type="entry name" value="FAD-linked oxidases, C-terminal domain"/>
    <property type="match status" value="1"/>
</dbReference>
<dbReference type="RefSeq" id="WP_112282424.1">
    <property type="nucleotide sequence ID" value="NZ_MASW01000002.1"/>
</dbReference>
<evidence type="ECO:0000313" key="6">
    <source>
        <dbReference type="EMBL" id="PXY28421.1"/>
    </source>
</evidence>
<dbReference type="InterPro" id="IPR050416">
    <property type="entry name" value="FAD-linked_Oxidoreductase"/>
</dbReference>
<dbReference type="PANTHER" id="PTHR42973:SF39">
    <property type="entry name" value="FAD-BINDING PCMH-TYPE DOMAIN-CONTAINING PROTEIN"/>
    <property type="match status" value="1"/>
</dbReference>
<evidence type="ECO:0000256" key="5">
    <source>
        <dbReference type="ARBA" id="ARBA00023002"/>
    </source>
</evidence>
<dbReference type="PANTHER" id="PTHR42973">
    <property type="entry name" value="BINDING OXIDOREDUCTASE, PUTATIVE (AFU_ORTHOLOGUE AFUA_1G17690)-RELATED"/>
    <property type="match status" value="1"/>
</dbReference>
<dbReference type="InterPro" id="IPR016164">
    <property type="entry name" value="FAD-linked_Oxase-like_C"/>
</dbReference>
<dbReference type="Gene3D" id="3.30.465.10">
    <property type="match status" value="1"/>
</dbReference>
<dbReference type="InterPro" id="IPR016166">
    <property type="entry name" value="FAD-bd_PCMH"/>
</dbReference>
<evidence type="ECO:0000256" key="4">
    <source>
        <dbReference type="ARBA" id="ARBA00022827"/>
    </source>
</evidence>
<dbReference type="Gene3D" id="3.30.43.10">
    <property type="entry name" value="Uridine Diphospho-n-acetylenolpyruvylglucosamine Reductase, domain 2"/>
    <property type="match status" value="1"/>
</dbReference>
<dbReference type="InterPro" id="IPR016169">
    <property type="entry name" value="FAD-bd_PCMH_sub2"/>
</dbReference>
<dbReference type="InterPro" id="IPR036318">
    <property type="entry name" value="FAD-bd_PCMH-like_sf"/>
</dbReference>
<dbReference type="InterPro" id="IPR006093">
    <property type="entry name" value="Oxy_OxRdtase_FAD_BS"/>
</dbReference>
<dbReference type="Gene3D" id="3.40.462.20">
    <property type="match status" value="1"/>
</dbReference>
<comment type="similarity">
    <text evidence="2">Belongs to the oxygen-dependent FAD-linked oxidoreductase family.</text>
</comment>
<comment type="caution">
    <text evidence="6">The sequence shown here is derived from an EMBL/GenBank/DDBJ whole genome shotgun (WGS) entry which is preliminary data.</text>
</comment>
<comment type="cofactor">
    <cofactor evidence="1">
        <name>FAD</name>
        <dbReference type="ChEBI" id="CHEBI:57692"/>
    </cofactor>
</comment>
<dbReference type="Proteomes" id="UP000249915">
    <property type="component" value="Unassembled WGS sequence"/>
</dbReference>
<dbReference type="InterPro" id="IPR006094">
    <property type="entry name" value="Oxid_FAD_bind_N"/>
</dbReference>
<proteinExistence type="inferred from homology"/>
<evidence type="ECO:0000256" key="1">
    <source>
        <dbReference type="ARBA" id="ARBA00001974"/>
    </source>
</evidence>
<evidence type="ECO:0000256" key="3">
    <source>
        <dbReference type="ARBA" id="ARBA00022630"/>
    </source>
</evidence>
<keyword evidence="7" id="KW-1185">Reference proteome</keyword>
<organism evidence="6 7">
    <name type="scientific">Prauserella muralis</name>
    <dbReference type="NCBI Taxonomy" id="588067"/>
    <lineage>
        <taxon>Bacteria</taxon>
        <taxon>Bacillati</taxon>
        <taxon>Actinomycetota</taxon>
        <taxon>Actinomycetes</taxon>
        <taxon>Pseudonocardiales</taxon>
        <taxon>Pseudonocardiaceae</taxon>
        <taxon>Prauserella</taxon>
    </lineage>
</organism>
<dbReference type="GO" id="GO:0016491">
    <property type="term" value="F:oxidoreductase activity"/>
    <property type="evidence" value="ECO:0007669"/>
    <property type="project" value="UniProtKB-KW"/>
</dbReference>
<dbReference type="PROSITE" id="PS00862">
    <property type="entry name" value="OX2_COVAL_FAD"/>
    <property type="match status" value="1"/>
</dbReference>
<dbReference type="InterPro" id="IPR012951">
    <property type="entry name" value="BBE"/>
</dbReference>
<gene>
    <name evidence="6" type="ORF">BAY60_15525</name>
</gene>
<keyword evidence="3" id="KW-0285">Flavoprotein</keyword>
<dbReference type="EMBL" id="MASW01000002">
    <property type="protein sequence ID" value="PXY28421.1"/>
    <property type="molecule type" value="Genomic_DNA"/>
</dbReference>
<dbReference type="GO" id="GO:0071949">
    <property type="term" value="F:FAD binding"/>
    <property type="evidence" value="ECO:0007669"/>
    <property type="project" value="InterPro"/>
</dbReference>
<dbReference type="PROSITE" id="PS51387">
    <property type="entry name" value="FAD_PCMH"/>
    <property type="match status" value="1"/>
</dbReference>
<protein>
    <submittedName>
        <fullName evidence="6">FAD-linked oxidase</fullName>
    </submittedName>
</protein>
<evidence type="ECO:0000256" key="2">
    <source>
        <dbReference type="ARBA" id="ARBA00005466"/>
    </source>
</evidence>
<keyword evidence="5" id="KW-0560">Oxidoreductase</keyword>
<evidence type="ECO:0000313" key="7">
    <source>
        <dbReference type="Proteomes" id="UP000249915"/>
    </source>
</evidence>
<dbReference type="Pfam" id="PF08031">
    <property type="entry name" value="BBE"/>
    <property type="match status" value="1"/>
</dbReference>
<sequence>MTQTTSPLDAEPVPDLGRLRAGFSGEILTPADGERYDDARTVFNAMFDRRPAVIARATCDGDVVAALLFAQSARLPIAIRAGGHSVAGYSAIDGGVLLDLRPMKQIQVDPLARRARVGPGVTWGELDRATQEHGLATTGGRMTTTGVAGFVLGSGSGWLERLHGFACDNLASARVITADGRILTANETENPDLFWGLRGGGGNFGVVTEFELRLHPVGPTIYGGMLIHPRERASEVLRFFRDFMHSAPREVAGGAILMTAPPAPFVPPELRGQQAVSVLAAYFGDSGEGAEVLAPLRAFGDPPVDLVGPMPYLDLQAITDAGNPPGRRNYWTSDLLTGLPDEAIAALVERANAATSPASVTIVAPYGGAVAEVPEDAVPIGGRSAPWFYHCYGIWTDRDDERHIGWVKATTAALRPWARSGMALNFFSDVDRDRVRSAFGDGKYRRLVALKDRYDPDNVFRMNQNVRPSSMRLDHGRLH</sequence>
<reference evidence="6 7" key="1">
    <citation type="submission" date="2016-07" db="EMBL/GenBank/DDBJ databases">
        <title>Draft genome sequence of Prauserella muralis DSM 45305, isolated from a mould-covered wall in an indoor environment.</title>
        <authorList>
            <person name="Ruckert C."/>
            <person name="Albersmeier A."/>
            <person name="Jiang C.-L."/>
            <person name="Jiang Y."/>
            <person name="Kalinowski J."/>
            <person name="Schneider O."/>
            <person name="Winkler A."/>
            <person name="Zotchev S.B."/>
        </authorList>
    </citation>
    <scope>NUCLEOTIDE SEQUENCE [LARGE SCALE GENOMIC DNA]</scope>
    <source>
        <strain evidence="6 7">DSM 45305</strain>
    </source>
</reference>
<name>A0A2V4B2C9_9PSEU</name>
<keyword evidence="4" id="KW-0274">FAD</keyword>
<dbReference type="Pfam" id="PF01565">
    <property type="entry name" value="FAD_binding_4"/>
    <property type="match status" value="1"/>
</dbReference>
<dbReference type="InterPro" id="IPR016167">
    <property type="entry name" value="FAD-bd_PCMH_sub1"/>
</dbReference>
<dbReference type="OrthoDB" id="9775082at2"/>
<dbReference type="SUPFAM" id="SSF56176">
    <property type="entry name" value="FAD-binding/transporter-associated domain-like"/>
    <property type="match status" value="1"/>
</dbReference>
<accession>A0A2V4B2C9</accession>